<evidence type="ECO:0000259" key="4">
    <source>
        <dbReference type="PROSITE" id="PS51077"/>
    </source>
</evidence>
<dbReference type="SMART" id="SM00346">
    <property type="entry name" value="HTH_ICLR"/>
    <property type="match status" value="1"/>
</dbReference>
<evidence type="ECO:0008006" key="8">
    <source>
        <dbReference type="Google" id="ProtNLM"/>
    </source>
</evidence>
<dbReference type="InterPro" id="IPR050707">
    <property type="entry name" value="HTH_MetabolicPath_Reg"/>
</dbReference>
<evidence type="ECO:0000256" key="3">
    <source>
        <dbReference type="ARBA" id="ARBA00023163"/>
    </source>
</evidence>
<dbReference type="AlphaFoldDB" id="A0A329MR01"/>
<proteinExistence type="predicted"/>
<protein>
    <recommendedName>
        <fullName evidence="8">IclR family transcriptional regulator</fullName>
    </recommendedName>
</protein>
<dbReference type="PROSITE" id="PS51077">
    <property type="entry name" value="HTH_ICLR"/>
    <property type="match status" value="1"/>
</dbReference>
<organism evidence="6 7">
    <name type="scientific">Paenibacillus contaminans</name>
    <dbReference type="NCBI Taxonomy" id="450362"/>
    <lineage>
        <taxon>Bacteria</taxon>
        <taxon>Bacillati</taxon>
        <taxon>Bacillota</taxon>
        <taxon>Bacilli</taxon>
        <taxon>Bacillales</taxon>
        <taxon>Paenibacillaceae</taxon>
        <taxon>Paenibacillus</taxon>
    </lineage>
</organism>
<dbReference type="InterPro" id="IPR036390">
    <property type="entry name" value="WH_DNA-bd_sf"/>
</dbReference>
<dbReference type="Pfam" id="PF01614">
    <property type="entry name" value="IclR_C"/>
    <property type="match status" value="1"/>
</dbReference>
<dbReference type="GO" id="GO:0045892">
    <property type="term" value="P:negative regulation of DNA-templated transcription"/>
    <property type="evidence" value="ECO:0007669"/>
    <property type="project" value="UniProtKB-ARBA"/>
</dbReference>
<evidence type="ECO:0000313" key="7">
    <source>
        <dbReference type="Proteomes" id="UP000250369"/>
    </source>
</evidence>
<name>A0A329MR01_9BACL</name>
<dbReference type="PANTHER" id="PTHR30136">
    <property type="entry name" value="HELIX-TURN-HELIX TRANSCRIPTIONAL REGULATOR, ICLR FAMILY"/>
    <property type="match status" value="1"/>
</dbReference>
<evidence type="ECO:0000256" key="1">
    <source>
        <dbReference type="ARBA" id="ARBA00023015"/>
    </source>
</evidence>
<dbReference type="Gene3D" id="1.10.10.10">
    <property type="entry name" value="Winged helix-like DNA-binding domain superfamily/Winged helix DNA-binding domain"/>
    <property type="match status" value="1"/>
</dbReference>
<evidence type="ECO:0000313" key="6">
    <source>
        <dbReference type="EMBL" id="RAV21960.1"/>
    </source>
</evidence>
<dbReference type="InterPro" id="IPR011991">
    <property type="entry name" value="ArsR-like_HTH"/>
</dbReference>
<dbReference type="SUPFAM" id="SSF55781">
    <property type="entry name" value="GAF domain-like"/>
    <property type="match status" value="1"/>
</dbReference>
<dbReference type="CDD" id="cd00090">
    <property type="entry name" value="HTH_ARSR"/>
    <property type="match status" value="1"/>
</dbReference>
<feature type="domain" description="IclR-ED" evidence="5">
    <location>
        <begin position="76"/>
        <end position="258"/>
    </location>
</feature>
<keyword evidence="2" id="KW-0238">DNA-binding</keyword>
<dbReference type="GO" id="GO:0003677">
    <property type="term" value="F:DNA binding"/>
    <property type="evidence" value="ECO:0007669"/>
    <property type="project" value="UniProtKB-KW"/>
</dbReference>
<evidence type="ECO:0000256" key="2">
    <source>
        <dbReference type="ARBA" id="ARBA00023125"/>
    </source>
</evidence>
<dbReference type="EMBL" id="QMFB01000003">
    <property type="protein sequence ID" value="RAV21960.1"/>
    <property type="molecule type" value="Genomic_DNA"/>
</dbReference>
<sequence>MARVAKEKDKDKEYSVPALDKAISILNALAESELSISEIYTQLELPKSTTFVILNTLEQHDIIKKSAEGKYRLGQGMFRWSMSYLKSMDMLKIARPHMEQLVKETPYTAHLAVLYNEKAVYIDKVEGAGFVRFATTVGQSNELHASGVGKALASGLSDETITRIMSGRQTDSENKSSRSLDKMMEDIRFVREHGFSIEDEEFEEGIRCIGAPIYDYTGGVVASLSITALSKDLPGVKFITIGESVKQTAEGVSKELGYQGKYPGGSSS</sequence>
<reference evidence="6 7" key="1">
    <citation type="journal article" date="2009" name="Int. J. Syst. Evol. Microbiol.">
        <title>Paenibacillus contaminans sp. nov., isolated from a contaminated laboratory plate.</title>
        <authorList>
            <person name="Chou J.H."/>
            <person name="Lee J.H."/>
            <person name="Lin M.C."/>
            <person name="Chang P.S."/>
            <person name="Arun A.B."/>
            <person name="Young C.C."/>
            <person name="Chen W.M."/>
        </authorList>
    </citation>
    <scope>NUCLEOTIDE SEQUENCE [LARGE SCALE GENOMIC DNA]</scope>
    <source>
        <strain evidence="6 7">CKOBP-6</strain>
    </source>
</reference>
<dbReference type="Gene3D" id="3.30.450.40">
    <property type="match status" value="1"/>
</dbReference>
<dbReference type="OrthoDB" id="9791752at2"/>
<keyword evidence="3" id="KW-0804">Transcription</keyword>
<dbReference type="GO" id="GO:0003700">
    <property type="term" value="F:DNA-binding transcription factor activity"/>
    <property type="evidence" value="ECO:0007669"/>
    <property type="project" value="TreeGrafter"/>
</dbReference>
<gene>
    <name evidence="6" type="ORF">DQG23_07925</name>
</gene>
<dbReference type="Proteomes" id="UP000250369">
    <property type="component" value="Unassembled WGS sequence"/>
</dbReference>
<evidence type="ECO:0000259" key="5">
    <source>
        <dbReference type="PROSITE" id="PS51078"/>
    </source>
</evidence>
<accession>A0A329MR01</accession>
<dbReference type="RefSeq" id="WP_113030271.1">
    <property type="nucleotide sequence ID" value="NZ_QMFB01000003.1"/>
</dbReference>
<dbReference type="PROSITE" id="PS51078">
    <property type="entry name" value="ICLR_ED"/>
    <property type="match status" value="1"/>
</dbReference>
<dbReference type="InterPro" id="IPR036388">
    <property type="entry name" value="WH-like_DNA-bd_sf"/>
</dbReference>
<keyword evidence="7" id="KW-1185">Reference proteome</keyword>
<dbReference type="SUPFAM" id="SSF46785">
    <property type="entry name" value="Winged helix' DNA-binding domain"/>
    <property type="match status" value="1"/>
</dbReference>
<feature type="domain" description="HTH iclR-type" evidence="4">
    <location>
        <begin position="16"/>
        <end position="75"/>
    </location>
</feature>
<comment type="caution">
    <text evidence="6">The sequence shown here is derived from an EMBL/GenBank/DDBJ whole genome shotgun (WGS) entry which is preliminary data.</text>
</comment>
<dbReference type="PANTHER" id="PTHR30136:SF24">
    <property type="entry name" value="HTH-TYPE TRANSCRIPTIONAL REPRESSOR ALLR"/>
    <property type="match status" value="1"/>
</dbReference>
<keyword evidence="1" id="KW-0805">Transcription regulation</keyword>
<dbReference type="Pfam" id="PF09339">
    <property type="entry name" value="HTH_IclR"/>
    <property type="match status" value="1"/>
</dbReference>
<dbReference type="InterPro" id="IPR029016">
    <property type="entry name" value="GAF-like_dom_sf"/>
</dbReference>
<dbReference type="InterPro" id="IPR005471">
    <property type="entry name" value="Tscrpt_reg_IclR_N"/>
</dbReference>
<dbReference type="InterPro" id="IPR014757">
    <property type="entry name" value="Tscrpt_reg_IclR_C"/>
</dbReference>